<dbReference type="Pfam" id="PF07769">
    <property type="entry name" value="PsiF_repeat"/>
    <property type="match status" value="2"/>
</dbReference>
<sequence>MKKLLLVVALCLPFFAVHAENAQQSKMATCNKDATGKKGDERKAFMKDCLSAKPVVEEKKLTPQQEKMKSCNADAKGMKGDERKTFMSNCLKKS</sequence>
<keyword evidence="1" id="KW-0732">Signal</keyword>
<evidence type="ECO:0000313" key="2">
    <source>
        <dbReference type="EMBL" id="TDK67538.1"/>
    </source>
</evidence>
<evidence type="ECO:0000256" key="1">
    <source>
        <dbReference type="SAM" id="SignalP"/>
    </source>
</evidence>
<dbReference type="RefSeq" id="WP_133326886.1">
    <property type="nucleotide sequence ID" value="NZ_SMYL01000002.1"/>
</dbReference>
<dbReference type="AlphaFoldDB" id="A0A4V3AV08"/>
<dbReference type="EMBL" id="SMYL01000002">
    <property type="protein sequence ID" value="TDK67538.1"/>
    <property type="molecule type" value="Genomic_DNA"/>
</dbReference>
<dbReference type="OrthoDB" id="8001925at2"/>
<protein>
    <submittedName>
        <fullName evidence="2">Phosphate starvation-inducible protein PsiF</fullName>
    </submittedName>
</protein>
<organism evidence="2 3">
    <name type="scientific">Sapientia aquatica</name>
    <dbReference type="NCBI Taxonomy" id="1549640"/>
    <lineage>
        <taxon>Bacteria</taxon>
        <taxon>Pseudomonadati</taxon>
        <taxon>Pseudomonadota</taxon>
        <taxon>Betaproteobacteria</taxon>
        <taxon>Burkholderiales</taxon>
        <taxon>Oxalobacteraceae</taxon>
        <taxon>Sapientia</taxon>
    </lineage>
</organism>
<name>A0A4V3AV08_9BURK</name>
<keyword evidence="3" id="KW-1185">Reference proteome</keyword>
<proteinExistence type="predicted"/>
<reference evidence="2 3" key="1">
    <citation type="submission" date="2019-03" db="EMBL/GenBank/DDBJ databases">
        <title>Sapientia aquatica gen. nov., sp. nov., isolated from a crater lake.</title>
        <authorList>
            <person name="Felfoldi T."/>
            <person name="Szabo A."/>
            <person name="Toth E."/>
            <person name="Schumann P."/>
            <person name="Keki Z."/>
            <person name="Marialigeti K."/>
            <person name="Mathe I."/>
        </authorList>
    </citation>
    <scope>NUCLEOTIDE SEQUENCE [LARGE SCALE GENOMIC DNA]</scope>
    <source>
        <strain evidence="2 3">SA-152</strain>
    </source>
</reference>
<comment type="caution">
    <text evidence="2">The sequence shown here is derived from an EMBL/GenBank/DDBJ whole genome shotgun (WGS) entry which is preliminary data.</text>
</comment>
<accession>A0A4V3AV08</accession>
<feature type="chain" id="PRO_5020280842" evidence="1">
    <location>
        <begin position="20"/>
        <end position="94"/>
    </location>
</feature>
<feature type="signal peptide" evidence="1">
    <location>
        <begin position="1"/>
        <end position="19"/>
    </location>
</feature>
<dbReference type="Proteomes" id="UP000294829">
    <property type="component" value="Unassembled WGS sequence"/>
</dbReference>
<dbReference type="InterPro" id="IPR011690">
    <property type="entry name" value="P_starv_induced_PsiF"/>
</dbReference>
<evidence type="ECO:0000313" key="3">
    <source>
        <dbReference type="Proteomes" id="UP000294829"/>
    </source>
</evidence>
<gene>
    <name evidence="2" type="ORF">E2I14_07245</name>
</gene>